<dbReference type="EMBL" id="FOWW01000003">
    <property type="protein sequence ID" value="SFP88331.1"/>
    <property type="molecule type" value="Genomic_DNA"/>
</dbReference>
<dbReference type="RefSeq" id="WP_092530305.1">
    <property type="nucleotide sequence ID" value="NZ_FOWW01000003.1"/>
</dbReference>
<evidence type="ECO:0000313" key="5">
    <source>
        <dbReference type="EMBL" id="SFP88331.1"/>
    </source>
</evidence>
<feature type="signal peptide" evidence="3">
    <location>
        <begin position="1"/>
        <end position="30"/>
    </location>
</feature>
<evidence type="ECO:0000256" key="1">
    <source>
        <dbReference type="SAM" id="MobiDB-lite"/>
    </source>
</evidence>
<evidence type="ECO:0000256" key="2">
    <source>
        <dbReference type="SAM" id="Phobius"/>
    </source>
</evidence>
<keyword evidence="2" id="KW-0812">Transmembrane</keyword>
<evidence type="ECO:0000256" key="3">
    <source>
        <dbReference type="SAM" id="SignalP"/>
    </source>
</evidence>
<gene>
    <name evidence="5" type="ORF">SAMN05421810_103727</name>
</gene>
<keyword evidence="2" id="KW-0472">Membrane</keyword>
<reference evidence="6" key="1">
    <citation type="submission" date="2016-10" db="EMBL/GenBank/DDBJ databases">
        <authorList>
            <person name="Varghese N."/>
            <person name="Submissions S."/>
        </authorList>
    </citation>
    <scope>NUCLEOTIDE SEQUENCE [LARGE SCALE GENOMIC DNA]</scope>
    <source>
        <strain evidence="6">CGMCC 4.5579</strain>
    </source>
</reference>
<organism evidence="5 6">
    <name type="scientific">Amycolatopsis arida</name>
    <dbReference type="NCBI Taxonomy" id="587909"/>
    <lineage>
        <taxon>Bacteria</taxon>
        <taxon>Bacillati</taxon>
        <taxon>Actinomycetota</taxon>
        <taxon>Actinomycetes</taxon>
        <taxon>Pseudonocardiales</taxon>
        <taxon>Pseudonocardiaceae</taxon>
        <taxon>Amycolatopsis</taxon>
    </lineage>
</organism>
<feature type="transmembrane region" description="Helical" evidence="2">
    <location>
        <begin position="217"/>
        <end position="238"/>
    </location>
</feature>
<evidence type="ECO:0000259" key="4">
    <source>
        <dbReference type="Pfam" id="PF07987"/>
    </source>
</evidence>
<keyword evidence="6" id="KW-1185">Reference proteome</keyword>
<dbReference type="Gene3D" id="2.60.40.2230">
    <property type="entry name" value="Uncharacterised protein YcnI-like PF07987, DUF1775"/>
    <property type="match status" value="1"/>
</dbReference>
<dbReference type="InterPro" id="IPR012533">
    <property type="entry name" value="YcnI-copper_dom"/>
</dbReference>
<proteinExistence type="predicted"/>
<dbReference type="AlphaFoldDB" id="A0A1I5TZJ7"/>
<dbReference type="Pfam" id="PF07987">
    <property type="entry name" value="DUF1775"/>
    <property type="match status" value="1"/>
</dbReference>
<dbReference type="CDD" id="cd08545">
    <property type="entry name" value="YcnI_like"/>
    <property type="match status" value="1"/>
</dbReference>
<keyword evidence="2" id="KW-1133">Transmembrane helix</keyword>
<dbReference type="STRING" id="587909.SAMN05421810_103727"/>
<feature type="chain" id="PRO_5039361085" evidence="3">
    <location>
        <begin position="31"/>
        <end position="251"/>
    </location>
</feature>
<accession>A0A1I5TZJ7</accession>
<dbReference type="Proteomes" id="UP000198727">
    <property type="component" value="Unassembled WGS sequence"/>
</dbReference>
<dbReference type="InterPro" id="IPR038507">
    <property type="entry name" value="YcnI-like_sf"/>
</dbReference>
<name>A0A1I5TZJ7_9PSEU</name>
<dbReference type="OrthoDB" id="9810871at2"/>
<protein>
    <submittedName>
        <fullName evidence="5">Uncharacterized protein YcnI</fullName>
    </submittedName>
</protein>
<keyword evidence="3" id="KW-0732">Signal</keyword>
<feature type="region of interest" description="Disordered" evidence="1">
    <location>
        <begin position="187"/>
        <end position="213"/>
    </location>
</feature>
<feature type="domain" description="YncI copper-binding" evidence="4">
    <location>
        <begin position="31"/>
        <end position="184"/>
    </location>
</feature>
<sequence>MSTNRFLRRAGVLSAAVATAGLLTTGVAAAHVTANVYGKQPAQGGYGAIVLRVPNEKADAGTVKLEVTLPTEYALSSVRTKPVPGWTADVAKTTLSEPVRNGRGAEVTEVATKITWTAQGDTRIAGNDEYQEFPFTAGPLPTNVDTLVLPAAQTYDNGDVVNWDAPPPAEGAEEPEHPAPVVELAPASEAGHGTGKPDEHDTTDQAAADADDDTARWLGGAGLAVGALGLGVGVGALLRARKATSAVKEER</sequence>
<evidence type="ECO:0000313" key="6">
    <source>
        <dbReference type="Proteomes" id="UP000198727"/>
    </source>
</evidence>